<evidence type="ECO:0000256" key="12">
    <source>
        <dbReference type="ARBA" id="ARBA00023262"/>
    </source>
</evidence>
<keyword evidence="14" id="KW-0812">Transmembrane</keyword>
<evidence type="ECO:0000256" key="2">
    <source>
        <dbReference type="ARBA" id="ARBA00004275"/>
    </source>
</evidence>
<keyword evidence="6" id="KW-0547">Nucleotide-binding</keyword>
<dbReference type="Proteomes" id="UP000095300">
    <property type="component" value="Unassembled WGS sequence"/>
</dbReference>
<reference evidence="17" key="1">
    <citation type="submission" date="2020-05" db="UniProtKB">
        <authorList>
            <consortium name="EnsemblMetazoa"/>
        </authorList>
    </citation>
    <scope>IDENTIFICATION</scope>
    <source>
        <strain evidence="17">USDA</strain>
    </source>
</reference>
<dbReference type="Gene3D" id="2.30.38.10">
    <property type="entry name" value="Luciferase, Domain 3"/>
    <property type="match status" value="1"/>
</dbReference>
<dbReference type="VEuPathDB" id="VectorBase:SCAU009244"/>
<keyword evidence="18" id="KW-1185">Reference proteome</keyword>
<dbReference type="PROSITE" id="PS00455">
    <property type="entry name" value="AMP_BINDING"/>
    <property type="match status" value="1"/>
</dbReference>
<dbReference type="SUPFAM" id="SSF56801">
    <property type="entry name" value="Acetyl-CoA synthetase-like"/>
    <property type="match status" value="1"/>
</dbReference>
<evidence type="ECO:0000256" key="9">
    <source>
        <dbReference type="ARBA" id="ARBA00023033"/>
    </source>
</evidence>
<evidence type="ECO:0000313" key="17">
    <source>
        <dbReference type="EnsemblMetazoa" id="SCAU009244-PA"/>
    </source>
</evidence>
<dbReference type="GO" id="GO:0005777">
    <property type="term" value="C:peroxisome"/>
    <property type="evidence" value="ECO:0007669"/>
    <property type="project" value="UniProtKB-SubCell"/>
</dbReference>
<evidence type="ECO:0000256" key="13">
    <source>
        <dbReference type="ARBA" id="ARBA00048497"/>
    </source>
</evidence>
<dbReference type="InterPro" id="IPR045851">
    <property type="entry name" value="AMP-bd_C_sf"/>
</dbReference>
<evidence type="ECO:0000256" key="4">
    <source>
        <dbReference type="ARBA" id="ARBA00012532"/>
    </source>
</evidence>
<dbReference type="GO" id="GO:0005524">
    <property type="term" value="F:ATP binding"/>
    <property type="evidence" value="ECO:0007669"/>
    <property type="project" value="UniProtKB-KW"/>
</dbReference>
<keyword evidence="9" id="KW-0503">Monooxygenase</keyword>
<dbReference type="STRING" id="35570.A0A1I8PLP9"/>
<feature type="domain" description="AMP-dependent synthetase/ligase" evidence="15">
    <location>
        <begin position="43"/>
        <end position="406"/>
    </location>
</feature>
<dbReference type="InterPro" id="IPR000873">
    <property type="entry name" value="AMP-dep_synth/lig_dom"/>
</dbReference>
<dbReference type="EC" id="1.13.12.7" evidence="4"/>
<dbReference type="FunFam" id="3.30.300.30:FF:000007">
    <property type="entry name" value="4-coumarate--CoA ligase 2"/>
    <property type="match status" value="1"/>
</dbReference>
<dbReference type="Gene3D" id="3.30.300.30">
    <property type="match status" value="1"/>
</dbReference>
<keyword evidence="8" id="KW-0560">Oxidoreductase</keyword>
<keyword evidence="12" id="KW-0599">Photoprotein</keyword>
<dbReference type="Pfam" id="PF00501">
    <property type="entry name" value="AMP-binding"/>
    <property type="match status" value="1"/>
</dbReference>
<evidence type="ECO:0000313" key="18">
    <source>
        <dbReference type="Proteomes" id="UP000095300"/>
    </source>
</evidence>
<dbReference type="Gene3D" id="3.40.50.980">
    <property type="match status" value="2"/>
</dbReference>
<keyword evidence="7" id="KW-0460">Magnesium</keyword>
<dbReference type="PANTHER" id="PTHR24096">
    <property type="entry name" value="LONG-CHAIN-FATTY-ACID--COA LIGASE"/>
    <property type="match status" value="1"/>
</dbReference>
<comment type="cofactor">
    <cofactor evidence="1">
        <name>Mg(2+)</name>
        <dbReference type="ChEBI" id="CHEBI:18420"/>
    </cofactor>
</comment>
<proteinExistence type="inferred from homology"/>
<dbReference type="OrthoDB" id="10253869at2759"/>
<keyword evidence="6" id="KW-0067">ATP-binding</keyword>
<evidence type="ECO:0000256" key="11">
    <source>
        <dbReference type="ARBA" id="ARBA00023223"/>
    </source>
</evidence>
<sequence>MLRSLVIKMSTLLPGNIVYGGPVTGTETQSYKSLGHYVMEKYKSFGDKAALIDGVTGQEYTAQYMYKSIVRLAHVLKHLGIQSNDVVGLSSENRIEYAITMFAAFAVNATVAPLNITYSEREVHHAINLSKPKVMFASKMTIDRIAKVAKNNSFVKKIVVFSDSSPNSHVLSFKELMESKKIVSSDTFECVTANKGEDVALIVCSSGTTGLPKGVQLTQSNILITIDSQLEPTAIPLGEIKMLTVIPWFHAFGCLTLITTACMGSILVYLPKFEDHLFLSAIEKHRILMAFMVPPLMVFLAKHPIVDKYDLSSLLVLLCGAAPLSKETEDQIKERIGVPIIRQGYGLSESTLSVLVQNDNACKPGSVGSLKVGLYAKVMDPDTGKILGPNQRGELCFKGDCIMKGYIGDTKSTQTAIIDGWLHTGDIGYFDDDFEFFIVDRIKELIKYKAFQVPPAEIEALLLTNPKIKDAAVIGKPDEEAGELPMAFVVKQANVQLSEQEVIDFVAERASPAKKLRGGVMFVDEIPKNPSGKILRRVLRDMLKKKTKSKL</sequence>
<comment type="similarity">
    <text evidence="3">Belongs to the ATP-dependent AMP-binding enzyme family.</text>
</comment>
<accession>A0A1I8PLP9</accession>
<keyword evidence="14" id="KW-1133">Transmembrane helix</keyword>
<comment type="subcellular location">
    <subcellularLocation>
        <location evidence="2">Peroxisome</location>
    </subcellularLocation>
</comment>
<dbReference type="EnsemblMetazoa" id="SCAU009244-RA">
    <property type="protein sequence ID" value="SCAU009244-PA"/>
    <property type="gene ID" value="SCAU009244"/>
</dbReference>
<evidence type="ECO:0000256" key="5">
    <source>
        <dbReference type="ARBA" id="ARBA00019043"/>
    </source>
</evidence>
<evidence type="ECO:0000256" key="6">
    <source>
        <dbReference type="ARBA" id="ARBA00022840"/>
    </source>
</evidence>
<feature type="transmembrane region" description="Helical" evidence="14">
    <location>
        <begin position="248"/>
        <end position="270"/>
    </location>
</feature>
<evidence type="ECO:0000256" key="3">
    <source>
        <dbReference type="ARBA" id="ARBA00006432"/>
    </source>
</evidence>
<dbReference type="AlphaFoldDB" id="A0A1I8PLP9"/>
<organism evidence="17 18">
    <name type="scientific">Stomoxys calcitrans</name>
    <name type="common">Stable fly</name>
    <name type="synonym">Conops calcitrans</name>
    <dbReference type="NCBI Taxonomy" id="35570"/>
    <lineage>
        <taxon>Eukaryota</taxon>
        <taxon>Metazoa</taxon>
        <taxon>Ecdysozoa</taxon>
        <taxon>Arthropoda</taxon>
        <taxon>Hexapoda</taxon>
        <taxon>Insecta</taxon>
        <taxon>Pterygota</taxon>
        <taxon>Neoptera</taxon>
        <taxon>Endopterygota</taxon>
        <taxon>Diptera</taxon>
        <taxon>Brachycera</taxon>
        <taxon>Muscomorpha</taxon>
        <taxon>Muscoidea</taxon>
        <taxon>Muscidae</taxon>
        <taxon>Stomoxys</taxon>
    </lineage>
</organism>
<evidence type="ECO:0000259" key="16">
    <source>
        <dbReference type="Pfam" id="PF13193"/>
    </source>
</evidence>
<dbReference type="PANTHER" id="PTHR24096:SF423">
    <property type="entry name" value="GM05240P"/>
    <property type="match status" value="1"/>
</dbReference>
<protein>
    <recommendedName>
        <fullName evidence="5">Luciferin 4-monooxygenase</fullName>
        <ecNumber evidence="4">1.13.12.7</ecNumber>
    </recommendedName>
</protein>
<keyword evidence="14" id="KW-0472">Membrane</keyword>
<keyword evidence="10" id="KW-0576">Peroxisome</keyword>
<name>A0A1I8PLP9_STOCA</name>
<dbReference type="InterPro" id="IPR025110">
    <property type="entry name" value="AMP-bd_C"/>
</dbReference>
<dbReference type="InterPro" id="IPR020845">
    <property type="entry name" value="AMP-binding_CS"/>
</dbReference>
<dbReference type="Pfam" id="PF13193">
    <property type="entry name" value="AMP-binding_C"/>
    <property type="match status" value="1"/>
</dbReference>
<comment type="catalytic activity">
    <reaction evidence="13">
        <text>firefly D-luciferin + ATP + O2 = firefly oxyluciferin + hnu + AMP + CO2 + diphosphate</text>
        <dbReference type="Rhea" id="RHEA:10732"/>
        <dbReference type="ChEBI" id="CHEBI:15379"/>
        <dbReference type="ChEBI" id="CHEBI:16526"/>
        <dbReference type="ChEBI" id="CHEBI:16792"/>
        <dbReference type="ChEBI" id="CHEBI:30212"/>
        <dbReference type="ChEBI" id="CHEBI:30616"/>
        <dbReference type="ChEBI" id="CHEBI:33019"/>
        <dbReference type="ChEBI" id="CHEBI:58038"/>
        <dbReference type="ChEBI" id="CHEBI:456215"/>
        <dbReference type="EC" id="1.13.12.7"/>
    </reaction>
</comment>
<evidence type="ECO:0000256" key="7">
    <source>
        <dbReference type="ARBA" id="ARBA00022842"/>
    </source>
</evidence>
<dbReference type="GO" id="GO:0008218">
    <property type="term" value="P:bioluminescence"/>
    <property type="evidence" value="ECO:0007669"/>
    <property type="project" value="UniProtKB-KW"/>
</dbReference>
<evidence type="ECO:0000256" key="10">
    <source>
        <dbReference type="ARBA" id="ARBA00023140"/>
    </source>
</evidence>
<gene>
    <name evidence="17" type="primary">106080665</name>
</gene>
<dbReference type="GO" id="GO:0004497">
    <property type="term" value="F:monooxygenase activity"/>
    <property type="evidence" value="ECO:0007669"/>
    <property type="project" value="UniProtKB-KW"/>
</dbReference>
<evidence type="ECO:0000256" key="1">
    <source>
        <dbReference type="ARBA" id="ARBA00001946"/>
    </source>
</evidence>
<feature type="domain" description="AMP-binding enzyme C-terminal" evidence="16">
    <location>
        <begin position="457"/>
        <end position="533"/>
    </location>
</feature>
<evidence type="ECO:0000256" key="14">
    <source>
        <dbReference type="SAM" id="Phobius"/>
    </source>
</evidence>
<dbReference type="GO" id="GO:0016405">
    <property type="term" value="F:CoA-ligase activity"/>
    <property type="evidence" value="ECO:0007669"/>
    <property type="project" value="TreeGrafter"/>
</dbReference>
<evidence type="ECO:0000256" key="8">
    <source>
        <dbReference type="ARBA" id="ARBA00023002"/>
    </source>
</evidence>
<keyword evidence="11" id="KW-0455">Luminescence</keyword>
<evidence type="ECO:0000259" key="15">
    <source>
        <dbReference type="Pfam" id="PF00501"/>
    </source>
</evidence>